<dbReference type="InterPro" id="IPR013210">
    <property type="entry name" value="LRR_N_plant-typ"/>
</dbReference>
<evidence type="ECO:0000256" key="12">
    <source>
        <dbReference type="SAM" id="SignalP"/>
    </source>
</evidence>
<evidence type="ECO:0000259" key="13">
    <source>
        <dbReference type="Pfam" id="PF08263"/>
    </source>
</evidence>
<dbReference type="Gramene" id="rna38914">
    <property type="protein sequence ID" value="RHN44753.1"/>
    <property type="gene ID" value="gene38914"/>
</dbReference>
<sequence>MKTPPNMFMLLSLTLFFLSSIYFSKSNASDDFFCNADDKAALLKIRDHFGGPNGRLDDWDNNTECCDWNFVGCGRPYPGRVTGVTIGRGWGLSGTLPAEFGDLPYLSMLSLAEMPKVTGPIPNSFSKLKRLENLDLGSNSLSGPIPEFLGKLKRLQEVDLSNNKLSGAIPASLDNLQSLSQFNVSFNQLCGAIPTGLSKFAKSSFEHNKCLCDAPLAPCKGGLASTK</sequence>
<evidence type="ECO:0000256" key="7">
    <source>
        <dbReference type="ARBA" id="ARBA00022737"/>
    </source>
</evidence>
<dbReference type="STRING" id="3880.G7KVQ8"/>
<evidence type="ECO:0000256" key="1">
    <source>
        <dbReference type="ARBA" id="ARBA00004196"/>
    </source>
</evidence>
<proteinExistence type="inferred from homology"/>
<dbReference type="EMBL" id="CM001223">
    <property type="protein sequence ID" value="AES78025.1"/>
    <property type="molecule type" value="Genomic_DNA"/>
</dbReference>
<comment type="subcellular location">
    <subcellularLocation>
        <location evidence="1">Cell envelope</location>
    </subcellularLocation>
    <subcellularLocation>
        <location evidence="2">Membrane</location>
        <topology evidence="2">Single-pass type I membrane protein</topology>
    </subcellularLocation>
</comment>
<keyword evidence="5" id="KW-0812">Transmembrane</keyword>
<feature type="signal peptide" evidence="12">
    <location>
        <begin position="1"/>
        <end position="28"/>
    </location>
</feature>
<feature type="chain" id="PRO_5014573874" evidence="12">
    <location>
        <begin position="29"/>
        <end position="227"/>
    </location>
</feature>
<organism evidence="14 17">
    <name type="scientific">Medicago truncatula</name>
    <name type="common">Barrel medic</name>
    <name type="synonym">Medicago tribuloides</name>
    <dbReference type="NCBI Taxonomy" id="3880"/>
    <lineage>
        <taxon>Eukaryota</taxon>
        <taxon>Viridiplantae</taxon>
        <taxon>Streptophyta</taxon>
        <taxon>Embryophyta</taxon>
        <taxon>Tracheophyta</taxon>
        <taxon>Spermatophyta</taxon>
        <taxon>Magnoliopsida</taxon>
        <taxon>eudicotyledons</taxon>
        <taxon>Gunneridae</taxon>
        <taxon>Pentapetalae</taxon>
        <taxon>rosids</taxon>
        <taxon>fabids</taxon>
        <taxon>Fabales</taxon>
        <taxon>Fabaceae</taxon>
        <taxon>Papilionoideae</taxon>
        <taxon>50 kb inversion clade</taxon>
        <taxon>NPAAA clade</taxon>
        <taxon>Hologalegina</taxon>
        <taxon>IRL clade</taxon>
        <taxon>Trifolieae</taxon>
        <taxon>Medicago</taxon>
    </lineage>
</organism>
<gene>
    <name evidence="16" type="primary">11438852</name>
    <name evidence="14" type="ordered locus">MTR_7g023630</name>
    <name evidence="15" type="ORF">MtrunA17_Chr7g0222861</name>
</gene>
<dbReference type="KEGG" id="mtr:11438852"/>
<dbReference type="InterPro" id="IPR001611">
    <property type="entry name" value="Leu-rich_rpt"/>
</dbReference>
<reference evidence="14 17" key="1">
    <citation type="journal article" date="2011" name="Nature">
        <title>The Medicago genome provides insight into the evolution of rhizobial symbioses.</title>
        <authorList>
            <person name="Young N.D."/>
            <person name="Debelle F."/>
            <person name="Oldroyd G.E."/>
            <person name="Geurts R."/>
            <person name="Cannon S.B."/>
            <person name="Udvardi M.K."/>
            <person name="Benedito V.A."/>
            <person name="Mayer K.F."/>
            <person name="Gouzy J."/>
            <person name="Schoof H."/>
            <person name="Van de Peer Y."/>
            <person name="Proost S."/>
            <person name="Cook D.R."/>
            <person name="Meyers B.C."/>
            <person name="Spannagl M."/>
            <person name="Cheung F."/>
            <person name="De Mita S."/>
            <person name="Krishnakumar V."/>
            <person name="Gundlach H."/>
            <person name="Zhou S."/>
            <person name="Mudge J."/>
            <person name="Bharti A.K."/>
            <person name="Murray J.D."/>
            <person name="Naoumkina M.A."/>
            <person name="Rosen B."/>
            <person name="Silverstein K.A."/>
            <person name="Tang H."/>
            <person name="Rombauts S."/>
            <person name="Zhao P.X."/>
            <person name="Zhou P."/>
            <person name="Barbe V."/>
            <person name="Bardou P."/>
            <person name="Bechner M."/>
            <person name="Bellec A."/>
            <person name="Berger A."/>
            <person name="Berges H."/>
            <person name="Bidwell S."/>
            <person name="Bisseling T."/>
            <person name="Choisne N."/>
            <person name="Couloux A."/>
            <person name="Denny R."/>
            <person name="Deshpande S."/>
            <person name="Dai X."/>
            <person name="Doyle J.J."/>
            <person name="Dudez A.M."/>
            <person name="Farmer A.D."/>
            <person name="Fouteau S."/>
            <person name="Franken C."/>
            <person name="Gibelin C."/>
            <person name="Gish J."/>
            <person name="Goldstein S."/>
            <person name="Gonzalez A.J."/>
            <person name="Green P.J."/>
            <person name="Hallab A."/>
            <person name="Hartog M."/>
            <person name="Hua A."/>
            <person name="Humphray S.J."/>
            <person name="Jeong D.H."/>
            <person name="Jing Y."/>
            <person name="Jocker A."/>
            <person name="Kenton S.M."/>
            <person name="Kim D.J."/>
            <person name="Klee K."/>
            <person name="Lai H."/>
            <person name="Lang C."/>
            <person name="Lin S."/>
            <person name="Macmil S.L."/>
            <person name="Magdelenat G."/>
            <person name="Matthews L."/>
            <person name="McCorrison J."/>
            <person name="Monaghan E.L."/>
            <person name="Mun J.H."/>
            <person name="Najar F.Z."/>
            <person name="Nicholson C."/>
            <person name="Noirot C."/>
            <person name="O'Bleness M."/>
            <person name="Paule C.R."/>
            <person name="Poulain J."/>
            <person name="Prion F."/>
            <person name="Qin B."/>
            <person name="Qu C."/>
            <person name="Retzel E.F."/>
            <person name="Riddle C."/>
            <person name="Sallet E."/>
            <person name="Samain S."/>
            <person name="Samson N."/>
            <person name="Sanders I."/>
            <person name="Saurat O."/>
            <person name="Scarpelli C."/>
            <person name="Schiex T."/>
            <person name="Segurens B."/>
            <person name="Severin A.J."/>
            <person name="Sherrier D.J."/>
            <person name="Shi R."/>
            <person name="Sims S."/>
            <person name="Singer S.R."/>
            <person name="Sinharoy S."/>
            <person name="Sterck L."/>
            <person name="Viollet A."/>
            <person name="Wang B.B."/>
            <person name="Wang K."/>
            <person name="Wang M."/>
            <person name="Wang X."/>
            <person name="Warfsmann J."/>
            <person name="Weissenbach J."/>
            <person name="White D.D."/>
            <person name="White J.D."/>
            <person name="Wiley G.B."/>
            <person name="Wincker P."/>
            <person name="Xing Y."/>
            <person name="Yang L."/>
            <person name="Yao Z."/>
            <person name="Ying F."/>
            <person name="Zhai J."/>
            <person name="Zhou L."/>
            <person name="Zuber A."/>
            <person name="Denarie J."/>
            <person name="Dixon R.A."/>
            <person name="May G.D."/>
            <person name="Schwartz D.C."/>
            <person name="Rogers J."/>
            <person name="Quetier F."/>
            <person name="Town C.D."/>
            <person name="Roe B.A."/>
        </authorList>
    </citation>
    <scope>NUCLEOTIDE SEQUENCE [LARGE SCALE GENOMIC DNA]</scope>
    <source>
        <strain evidence="14">A17</strain>
        <strain evidence="16 17">cv. Jemalong A17</strain>
    </source>
</reference>
<evidence type="ECO:0000313" key="16">
    <source>
        <dbReference type="EnsemblPlants" id="AES78025"/>
    </source>
</evidence>
<dbReference type="Pfam" id="PF13855">
    <property type="entry name" value="LRR_8"/>
    <property type="match status" value="1"/>
</dbReference>
<dbReference type="PANTHER" id="PTHR48059">
    <property type="entry name" value="POLYGALACTURONASE INHIBITOR 1"/>
    <property type="match status" value="1"/>
</dbReference>
<evidence type="ECO:0000256" key="3">
    <source>
        <dbReference type="ARBA" id="ARBA00009592"/>
    </source>
</evidence>
<dbReference type="HOGENOM" id="CLU_000288_18_9_1"/>
<dbReference type="EMBL" id="PSQE01000007">
    <property type="protein sequence ID" value="RHN44753.1"/>
    <property type="molecule type" value="Genomic_DNA"/>
</dbReference>
<name>G7KVQ8_MEDTR</name>
<dbReference type="Proteomes" id="UP000002051">
    <property type="component" value="Unassembled WGS sequence"/>
</dbReference>
<dbReference type="OrthoDB" id="1436470at2759"/>
<evidence type="ECO:0000256" key="10">
    <source>
        <dbReference type="ARBA" id="ARBA00023180"/>
    </source>
</evidence>
<reference evidence="18" key="4">
    <citation type="journal article" date="2018" name="Nat. Plants">
        <title>Whole-genome landscape of Medicago truncatula symbiotic genes.</title>
        <authorList>
            <person name="Pecrix Y."/>
            <person name="Staton S.E."/>
            <person name="Sallet E."/>
            <person name="Lelandais-Briere C."/>
            <person name="Moreau S."/>
            <person name="Carrere S."/>
            <person name="Blein T."/>
            <person name="Jardinaud M.F."/>
            <person name="Latrasse D."/>
            <person name="Zouine M."/>
            <person name="Zahm M."/>
            <person name="Kreplak J."/>
            <person name="Mayjonade B."/>
            <person name="Satge C."/>
            <person name="Perez M."/>
            <person name="Cauet S."/>
            <person name="Marande W."/>
            <person name="Chantry-Darmon C."/>
            <person name="Lopez-Roques C."/>
            <person name="Bouchez O."/>
            <person name="Berard A."/>
            <person name="Debelle F."/>
            <person name="Munos S."/>
            <person name="Bendahmane A."/>
            <person name="Berges H."/>
            <person name="Niebel A."/>
            <person name="Buitink J."/>
            <person name="Frugier F."/>
            <person name="Benhamed M."/>
            <person name="Crespi M."/>
            <person name="Gouzy J."/>
            <person name="Gamas P."/>
        </authorList>
    </citation>
    <scope>NUCLEOTIDE SEQUENCE [LARGE SCALE GENOMIC DNA]</scope>
    <source>
        <strain evidence="18">cv. Jemalong A17</strain>
    </source>
</reference>
<comment type="similarity">
    <text evidence="3">Belongs to the RLP family.</text>
</comment>
<evidence type="ECO:0000313" key="18">
    <source>
        <dbReference type="Proteomes" id="UP000265566"/>
    </source>
</evidence>
<dbReference type="AlphaFoldDB" id="G7KVQ8"/>
<evidence type="ECO:0000256" key="8">
    <source>
        <dbReference type="ARBA" id="ARBA00022989"/>
    </source>
</evidence>
<evidence type="ECO:0000313" key="15">
    <source>
        <dbReference type="EMBL" id="RHN44753.1"/>
    </source>
</evidence>
<evidence type="ECO:0000256" key="4">
    <source>
        <dbReference type="ARBA" id="ARBA00022614"/>
    </source>
</evidence>
<dbReference type="InterPro" id="IPR051848">
    <property type="entry name" value="PGIP"/>
</dbReference>
<dbReference type="OMA" id="RVIHITI"/>
<protein>
    <submittedName>
        <fullName evidence="14">Polygalacturonase inhibitor protein</fullName>
    </submittedName>
    <submittedName>
        <fullName evidence="15">Putative leucine-rich repeat-containing, plant-type, leucine-rich repeat domain, L</fullName>
    </submittedName>
</protein>
<reference evidence="15" key="5">
    <citation type="journal article" date="2018" name="Nat. Plants">
        <title>Whole-genome landscape of Medicago truncatula symbiotic genes.</title>
        <authorList>
            <person name="Pecrix Y."/>
            <person name="Gamas P."/>
            <person name="Carrere S."/>
        </authorList>
    </citation>
    <scope>NUCLEOTIDE SEQUENCE</scope>
    <source>
        <tissue evidence="15">Leaves</tissue>
    </source>
</reference>
<dbReference type="FunFam" id="3.80.10.10:FF:000275">
    <property type="entry name" value="Leucine-rich repeat receptor-like protein kinase"/>
    <property type="match status" value="1"/>
</dbReference>
<dbReference type="InterPro" id="IPR032675">
    <property type="entry name" value="LRR_dom_sf"/>
</dbReference>
<dbReference type="Gene3D" id="3.80.10.10">
    <property type="entry name" value="Ribonuclease Inhibitor"/>
    <property type="match status" value="1"/>
</dbReference>
<keyword evidence="7" id="KW-0677">Repeat</keyword>
<accession>G7KVQ8</accession>
<reference evidence="16" key="3">
    <citation type="submission" date="2015-04" db="UniProtKB">
        <authorList>
            <consortium name="EnsemblPlants"/>
        </authorList>
    </citation>
    <scope>IDENTIFICATION</scope>
    <source>
        <strain evidence="16">cv. Jemalong A17</strain>
    </source>
</reference>
<evidence type="ECO:0000256" key="5">
    <source>
        <dbReference type="ARBA" id="ARBA00022692"/>
    </source>
</evidence>
<dbReference type="eggNOG" id="ENOG502QRQP">
    <property type="taxonomic scope" value="Eukaryota"/>
</dbReference>
<keyword evidence="17" id="KW-1185">Reference proteome</keyword>
<keyword evidence="10" id="KW-0325">Glycoprotein</keyword>
<comment type="similarity">
    <text evidence="11">Belongs to the polygalacturonase-inhibiting protein family.</text>
</comment>
<keyword evidence="4" id="KW-0433">Leucine-rich repeat</keyword>
<evidence type="ECO:0000256" key="11">
    <source>
        <dbReference type="ARBA" id="ARBA00038043"/>
    </source>
</evidence>
<keyword evidence="9" id="KW-0472">Membrane</keyword>
<dbReference type="PRINTS" id="PR00019">
    <property type="entry name" value="LEURICHRPT"/>
</dbReference>
<dbReference type="EnsemblPlants" id="AES78025">
    <property type="protein sequence ID" value="AES78025"/>
    <property type="gene ID" value="MTR_7g023630"/>
</dbReference>
<dbReference type="Proteomes" id="UP000265566">
    <property type="component" value="Chromosome 7"/>
</dbReference>
<reference evidence="14 17" key="2">
    <citation type="journal article" date="2014" name="BMC Genomics">
        <title>An improved genome release (version Mt4.0) for the model legume Medicago truncatula.</title>
        <authorList>
            <person name="Tang H."/>
            <person name="Krishnakumar V."/>
            <person name="Bidwell S."/>
            <person name="Rosen B."/>
            <person name="Chan A."/>
            <person name="Zhou S."/>
            <person name="Gentzbittel L."/>
            <person name="Childs K.L."/>
            <person name="Yandell M."/>
            <person name="Gundlach H."/>
            <person name="Mayer K.F."/>
            <person name="Schwartz D.C."/>
            <person name="Town C.D."/>
        </authorList>
    </citation>
    <scope>GENOME REANNOTATION</scope>
    <source>
        <strain evidence="16 17">cv. Jemalong A17</strain>
    </source>
</reference>
<dbReference type="Pfam" id="PF08263">
    <property type="entry name" value="LRRNT_2"/>
    <property type="match status" value="1"/>
</dbReference>
<evidence type="ECO:0000256" key="2">
    <source>
        <dbReference type="ARBA" id="ARBA00004479"/>
    </source>
</evidence>
<evidence type="ECO:0000256" key="9">
    <source>
        <dbReference type="ARBA" id="ARBA00023136"/>
    </source>
</evidence>
<keyword evidence="6 12" id="KW-0732">Signal</keyword>
<evidence type="ECO:0000313" key="14">
    <source>
        <dbReference type="EMBL" id="AES78025.1"/>
    </source>
</evidence>
<evidence type="ECO:0000256" key="6">
    <source>
        <dbReference type="ARBA" id="ARBA00022729"/>
    </source>
</evidence>
<evidence type="ECO:0000313" key="17">
    <source>
        <dbReference type="Proteomes" id="UP000002051"/>
    </source>
</evidence>
<feature type="domain" description="Leucine-rich repeat-containing N-terminal plant-type" evidence="13">
    <location>
        <begin position="36"/>
        <end position="73"/>
    </location>
</feature>
<keyword evidence="8" id="KW-1133">Transmembrane helix</keyword>
<dbReference type="GO" id="GO:0016020">
    <property type="term" value="C:membrane"/>
    <property type="evidence" value="ECO:0007669"/>
    <property type="project" value="UniProtKB-SubCell"/>
</dbReference>
<dbReference type="PANTHER" id="PTHR48059:SF12">
    <property type="entry name" value="POLYGALACTURONASE INHIBITOR 1-LIKE"/>
    <property type="match status" value="1"/>
</dbReference>
<dbReference type="SUPFAM" id="SSF52058">
    <property type="entry name" value="L domain-like"/>
    <property type="match status" value="1"/>
</dbReference>
<dbReference type="PaxDb" id="3880-AES78025"/>